<keyword evidence="1" id="KW-1133">Transmembrane helix</keyword>
<accession>A0A9Q0ME91</accession>
<dbReference type="InterPro" id="IPR045807">
    <property type="entry name" value="BAMBI_N"/>
</dbReference>
<organism evidence="3 4">
    <name type="scientific">Blomia tropicalis</name>
    <name type="common">Mite</name>
    <dbReference type="NCBI Taxonomy" id="40697"/>
    <lineage>
        <taxon>Eukaryota</taxon>
        <taxon>Metazoa</taxon>
        <taxon>Ecdysozoa</taxon>
        <taxon>Arthropoda</taxon>
        <taxon>Chelicerata</taxon>
        <taxon>Arachnida</taxon>
        <taxon>Acari</taxon>
        <taxon>Acariformes</taxon>
        <taxon>Sarcoptiformes</taxon>
        <taxon>Astigmata</taxon>
        <taxon>Glycyphagoidea</taxon>
        <taxon>Echimyopodidae</taxon>
        <taxon>Blomia</taxon>
    </lineage>
</organism>
<keyword evidence="4" id="KW-1185">Reference proteome</keyword>
<dbReference type="EMBL" id="JAPWDV010000001">
    <property type="protein sequence ID" value="KAJ6224189.1"/>
    <property type="molecule type" value="Genomic_DNA"/>
</dbReference>
<name>A0A9Q0ME91_BLOTA</name>
<evidence type="ECO:0000256" key="1">
    <source>
        <dbReference type="SAM" id="Phobius"/>
    </source>
</evidence>
<reference evidence="3" key="1">
    <citation type="submission" date="2022-12" db="EMBL/GenBank/DDBJ databases">
        <title>Genome assemblies of Blomia tropicalis.</title>
        <authorList>
            <person name="Cui Y."/>
        </authorList>
    </citation>
    <scope>NUCLEOTIDE SEQUENCE</scope>
    <source>
        <tissue evidence="3">Adult mites</tissue>
    </source>
</reference>
<dbReference type="Pfam" id="PF06211">
    <property type="entry name" value="BAMBI"/>
    <property type="match status" value="1"/>
</dbReference>
<comment type="caution">
    <text evidence="3">The sequence shown here is derived from an EMBL/GenBank/DDBJ whole genome shotgun (WGS) entry which is preliminary data.</text>
</comment>
<feature type="domain" description="BMP and activin membrane-bound inhibitor N-terminal" evidence="2">
    <location>
        <begin position="10"/>
        <end position="61"/>
    </location>
</feature>
<dbReference type="AlphaFoldDB" id="A0A9Q0ME91"/>
<feature type="transmembrane region" description="Helical" evidence="1">
    <location>
        <begin position="185"/>
        <end position="209"/>
    </location>
</feature>
<keyword evidence="1" id="KW-0812">Transmembrane</keyword>
<protein>
    <recommendedName>
        <fullName evidence="2">BMP and activin membrane-bound inhibitor N-terminal domain-containing protein</fullName>
    </recommendedName>
</protein>
<keyword evidence="1" id="KW-0472">Membrane</keyword>
<proteinExistence type="predicted"/>
<evidence type="ECO:0000313" key="3">
    <source>
        <dbReference type="EMBL" id="KAJ6224189.1"/>
    </source>
</evidence>
<gene>
    <name evidence="3" type="ORF">RDWZM_002734</name>
</gene>
<dbReference type="CDD" id="cd23576">
    <property type="entry name" value="TFP_LU_ECD_BAMBI"/>
    <property type="match status" value="1"/>
</dbReference>
<evidence type="ECO:0000313" key="4">
    <source>
        <dbReference type="Proteomes" id="UP001142055"/>
    </source>
</evidence>
<dbReference type="Proteomes" id="UP001142055">
    <property type="component" value="Chromosome 1"/>
</dbReference>
<evidence type="ECO:0000259" key="2">
    <source>
        <dbReference type="Pfam" id="PF06211"/>
    </source>
</evidence>
<sequence length="380" mass="43028">MHISTSSFRDIRCHCNQPACVRTGYMCKSTGPQAACFVEHSGFLNVDRSSDISRHGCIEMLPVEERTPCLDLALANFASQNGGNHNVHTRHQMHAGHRKLSHNIGSHNLRSSHKSIMCCLDDMCNYVKTIVEDPSINSMDGQTHSKESNIDRSKVIDDIDSLGKHLQESMGINDSIHDGSFLFEFLIFVVILFLLSCLVLLIFCGIRYMRQDQPKHMKQLSNVHKCTRQYENHSNGENCTQKKSMLHWSRLMTTNKNVNGSNVDGKKSHVKHVSESIQPIPKQPLLNGIQFDTENGEHMTKLVDEYTFNTTNELLPPLPNIIVHTLPSERMNDEQEHEIRSTTNNNVNRFARERNNSIYITLLSHGGQPNSNFDLIGGPK</sequence>